<dbReference type="InterPro" id="IPR006016">
    <property type="entry name" value="UspA"/>
</dbReference>
<proteinExistence type="predicted"/>
<dbReference type="Proteomes" id="UP000319209">
    <property type="component" value="Chromosome"/>
</dbReference>
<evidence type="ECO:0000259" key="1">
    <source>
        <dbReference type="Pfam" id="PF00582"/>
    </source>
</evidence>
<name>A0A516GP41_9FLAO</name>
<gene>
    <name evidence="2" type="ORF">FNB79_04545</name>
</gene>
<feature type="domain" description="UspA" evidence="1">
    <location>
        <begin position="1"/>
        <end position="135"/>
    </location>
</feature>
<evidence type="ECO:0000313" key="2">
    <source>
        <dbReference type="EMBL" id="QDO93273.1"/>
    </source>
</evidence>
<organism evidence="2 3">
    <name type="scientific">Formosa sediminum</name>
    <dbReference type="NCBI Taxonomy" id="2594004"/>
    <lineage>
        <taxon>Bacteria</taxon>
        <taxon>Pseudomonadati</taxon>
        <taxon>Bacteroidota</taxon>
        <taxon>Flavobacteriia</taxon>
        <taxon>Flavobacteriales</taxon>
        <taxon>Flavobacteriaceae</taxon>
        <taxon>Formosa</taxon>
    </lineage>
</organism>
<protein>
    <submittedName>
        <fullName evidence="2">Universal stress protein</fullName>
    </submittedName>
</protein>
<sequence>MKNILVPVGNSKNAASHLQYVMDFARAFGARVYVVRVYHLKLNPGTFVKIDQVLEQENLAYIDDLLTHVNCENVEVIVKVFKGKLVNILELICNTITVDLMLIEPKMNIMRTEVFLCKISGEIIKKTSIPTVIVPEGYEFKSILNILIAIKSAIIRKESALFPLLHVQRTFNSVVNLLLVKTPFYTDGDFVVNKVLQTVVSETVFTEQATTFKGVLEYYNDYTPDMLCVFRRKRGFFNKMWEKNVILKKDFYSHIPVLVLKGVK</sequence>
<dbReference type="AlphaFoldDB" id="A0A516GP41"/>
<dbReference type="Pfam" id="PF00582">
    <property type="entry name" value="Usp"/>
    <property type="match status" value="1"/>
</dbReference>
<dbReference type="EMBL" id="CP041637">
    <property type="protein sequence ID" value="QDO93273.1"/>
    <property type="molecule type" value="Genomic_DNA"/>
</dbReference>
<dbReference type="OrthoDB" id="1421767at2"/>
<dbReference type="KEGG" id="fop:FNB79_04545"/>
<dbReference type="Gene3D" id="3.40.50.12370">
    <property type="match status" value="1"/>
</dbReference>
<accession>A0A516GP41</accession>
<evidence type="ECO:0000313" key="3">
    <source>
        <dbReference type="Proteomes" id="UP000319209"/>
    </source>
</evidence>
<dbReference type="RefSeq" id="WP_143380177.1">
    <property type="nucleotide sequence ID" value="NZ_CP041637.1"/>
</dbReference>
<reference evidence="2 3" key="1">
    <citation type="submission" date="2019-07" db="EMBL/GenBank/DDBJ databases">
        <title>Genome sequencing for Formosa sp. PS13.</title>
        <authorList>
            <person name="Park S.-J."/>
        </authorList>
    </citation>
    <scope>NUCLEOTIDE SEQUENCE [LARGE SCALE GENOMIC DNA]</scope>
    <source>
        <strain evidence="2 3">PS13</strain>
    </source>
</reference>
<dbReference type="SUPFAM" id="SSF52402">
    <property type="entry name" value="Adenine nucleotide alpha hydrolases-like"/>
    <property type="match status" value="2"/>
</dbReference>
<keyword evidence="3" id="KW-1185">Reference proteome</keyword>